<accession>A0A430FU28</accession>
<feature type="domain" description="Helix-turn-helix" evidence="1">
    <location>
        <begin position="54"/>
        <end position="103"/>
    </location>
</feature>
<dbReference type="Proteomes" id="UP000287470">
    <property type="component" value="Unassembled WGS sequence"/>
</dbReference>
<protein>
    <submittedName>
        <fullName evidence="2">MerR family transcriptional regulator</fullName>
    </submittedName>
</protein>
<dbReference type="RefSeq" id="WP_125968429.1">
    <property type="nucleotide sequence ID" value="NZ_QXGK01000010.1"/>
</dbReference>
<evidence type="ECO:0000313" key="2">
    <source>
        <dbReference type="EMBL" id="RSX56362.1"/>
    </source>
</evidence>
<dbReference type="InterPro" id="IPR041657">
    <property type="entry name" value="HTH_17"/>
</dbReference>
<evidence type="ECO:0000259" key="1">
    <source>
        <dbReference type="Pfam" id="PF12728"/>
    </source>
</evidence>
<sequence length="138" mass="15072">MTAVLDMPHVDGTTIPRGDRALVGAAGDVVELSAEAYEAALNAAFGVMGRRRMVTTGEAAKLLNCSARTVARILDSGRLPFTRNGATGRRMVDVADVMDYQHRERERMERSLASMRRAASEMGLYDEDDAAYVADFDQ</sequence>
<dbReference type="AlphaFoldDB" id="A0A430FU28"/>
<name>A0A430FU28_9BIFI</name>
<proteinExistence type="predicted"/>
<dbReference type="Pfam" id="PF12728">
    <property type="entry name" value="HTH_17"/>
    <property type="match status" value="1"/>
</dbReference>
<dbReference type="EMBL" id="QXGK01000010">
    <property type="protein sequence ID" value="RSX56362.1"/>
    <property type="molecule type" value="Genomic_DNA"/>
</dbReference>
<dbReference type="GO" id="GO:0003677">
    <property type="term" value="F:DNA binding"/>
    <property type="evidence" value="ECO:0007669"/>
    <property type="project" value="InterPro"/>
</dbReference>
<dbReference type="InterPro" id="IPR009061">
    <property type="entry name" value="DNA-bd_dom_put_sf"/>
</dbReference>
<evidence type="ECO:0000313" key="3">
    <source>
        <dbReference type="Proteomes" id="UP000287470"/>
    </source>
</evidence>
<reference evidence="2 3" key="1">
    <citation type="submission" date="2018-09" db="EMBL/GenBank/DDBJ databases">
        <title>Characterization of the phylogenetic diversity of five novel species belonging to the genus Bifidobacterium.</title>
        <authorList>
            <person name="Lugli G.A."/>
            <person name="Duranti S."/>
            <person name="Milani C."/>
        </authorList>
    </citation>
    <scope>NUCLEOTIDE SEQUENCE [LARGE SCALE GENOMIC DNA]</scope>
    <source>
        <strain evidence="2 3">2033B</strain>
    </source>
</reference>
<gene>
    <name evidence="2" type="ORF">D2E24_1175</name>
</gene>
<dbReference type="NCBIfam" id="TIGR01764">
    <property type="entry name" value="excise"/>
    <property type="match status" value="1"/>
</dbReference>
<keyword evidence="3" id="KW-1185">Reference proteome</keyword>
<dbReference type="Gene3D" id="1.10.1660.10">
    <property type="match status" value="1"/>
</dbReference>
<dbReference type="OrthoDB" id="26212at2"/>
<organism evidence="2 3">
    <name type="scientific">Bifidobacterium samirii</name>
    <dbReference type="NCBI Taxonomy" id="2306974"/>
    <lineage>
        <taxon>Bacteria</taxon>
        <taxon>Bacillati</taxon>
        <taxon>Actinomycetota</taxon>
        <taxon>Actinomycetes</taxon>
        <taxon>Bifidobacteriales</taxon>
        <taxon>Bifidobacteriaceae</taxon>
        <taxon>Bifidobacterium</taxon>
    </lineage>
</organism>
<dbReference type="SUPFAM" id="SSF46955">
    <property type="entry name" value="Putative DNA-binding domain"/>
    <property type="match status" value="1"/>
</dbReference>
<dbReference type="InterPro" id="IPR010093">
    <property type="entry name" value="SinI_DNA-bd"/>
</dbReference>
<comment type="caution">
    <text evidence="2">The sequence shown here is derived from an EMBL/GenBank/DDBJ whole genome shotgun (WGS) entry which is preliminary data.</text>
</comment>